<accession>A0A545TKP8</accession>
<name>A0A545TKP8_9PROT</name>
<proteinExistence type="predicted"/>
<feature type="transmembrane region" description="Helical" evidence="1">
    <location>
        <begin position="53"/>
        <end position="73"/>
    </location>
</feature>
<dbReference type="RefSeq" id="WP_142898111.1">
    <property type="nucleotide sequence ID" value="NZ_ML660058.1"/>
</dbReference>
<dbReference type="OrthoDB" id="4960523at2"/>
<evidence type="ECO:0000313" key="3">
    <source>
        <dbReference type="Proteomes" id="UP000315252"/>
    </source>
</evidence>
<dbReference type="Pfam" id="PF11335">
    <property type="entry name" value="DUF3137"/>
    <property type="match status" value="1"/>
</dbReference>
<reference evidence="2 3" key="1">
    <citation type="submission" date="2019-06" db="EMBL/GenBank/DDBJ databases">
        <title>Whole genome sequence for Rhodospirillaceae sp. R148.</title>
        <authorList>
            <person name="Wang G."/>
        </authorList>
    </citation>
    <scope>NUCLEOTIDE SEQUENCE [LARGE SCALE GENOMIC DNA]</scope>
    <source>
        <strain evidence="2 3">R148</strain>
    </source>
</reference>
<keyword evidence="1" id="KW-1133">Transmembrane helix</keyword>
<dbReference type="EMBL" id="VHSH01000007">
    <property type="protein sequence ID" value="TQV77768.1"/>
    <property type="molecule type" value="Genomic_DNA"/>
</dbReference>
<evidence type="ECO:0000256" key="1">
    <source>
        <dbReference type="SAM" id="Phobius"/>
    </source>
</evidence>
<dbReference type="Proteomes" id="UP000315252">
    <property type="component" value="Unassembled WGS sequence"/>
</dbReference>
<organism evidence="2 3">
    <name type="scientific">Denitrobaculum tricleocarpae</name>
    <dbReference type="NCBI Taxonomy" id="2591009"/>
    <lineage>
        <taxon>Bacteria</taxon>
        <taxon>Pseudomonadati</taxon>
        <taxon>Pseudomonadota</taxon>
        <taxon>Alphaproteobacteria</taxon>
        <taxon>Rhodospirillales</taxon>
        <taxon>Rhodospirillaceae</taxon>
        <taxon>Denitrobaculum</taxon>
    </lineage>
</organism>
<comment type="caution">
    <text evidence="2">The sequence shown here is derived from an EMBL/GenBank/DDBJ whole genome shotgun (WGS) entry which is preliminary data.</text>
</comment>
<keyword evidence="1" id="KW-0472">Membrane</keyword>
<evidence type="ECO:0000313" key="2">
    <source>
        <dbReference type="EMBL" id="TQV77768.1"/>
    </source>
</evidence>
<dbReference type="InterPro" id="IPR021484">
    <property type="entry name" value="DUF3137"/>
</dbReference>
<protein>
    <submittedName>
        <fullName evidence="2">DUF3137 domain-containing protein</fullName>
    </submittedName>
</protein>
<keyword evidence="1" id="KW-0812">Transmembrane</keyword>
<sequence>MNDKAALSDQPATAHSGVPLATKTAATIYNEGIAPRLIELVKKHQARKRSDELTWIASLAIALVVGSLAYLAIGTVNGVLLGALAGGGAQWALSKRPRPDMTLAMRQEIYKPLCDAAGISYALAPMQSKAKNFASFGLVGGFSTSRYENQLAGSYKDIVFLQTDALLKENGEGQPSVVFNGLLSVFELSRRFRGQTLILKNDRHLHAVSQGFQTPPERVELGDWTFEQSFEIYATDEDEARSIVTPVLRGQLLALEQRLGFDIQFAFTGSTMLMSLDLTENAAEVTDPTWPADDPRRLEAALIRFWAIFETLDVLKLDSSKSKAPFQI</sequence>
<gene>
    <name evidence="2" type="ORF">FKG95_19605</name>
</gene>
<keyword evidence="3" id="KW-1185">Reference proteome</keyword>
<dbReference type="AlphaFoldDB" id="A0A545TKP8"/>